<accession>A0A7J7H964</accession>
<protein>
    <submittedName>
        <fullName evidence="4">Uncharacterized protein</fullName>
    </submittedName>
</protein>
<proteinExistence type="predicted"/>
<sequence length="246" mass="27219">MRMAHGAPLRTSNRSRDNAKGLLGRSDCRVGMANQSMLSDEQTLRVCKRFYVAIILSRLVQEVPVAEVCEAFKVARGMVQASQENAGRFASMVSVFCERLGWHDLEGLVSKFQNRVSFGVRAEIVELTAIPYVKGSRARQLYKAGLRTPQAIDVASISEIVKVLFESSSWVAQDSAQRRIQLGVAKKIKNGARKIVLDKAEEARVAAFTAFKSPGLDVPQLPKPVLKAAGDATQKEADYLFWGREY</sequence>
<evidence type="ECO:0000313" key="5">
    <source>
        <dbReference type="Proteomes" id="UP000593564"/>
    </source>
</evidence>
<dbReference type="GO" id="GO:0003887">
    <property type="term" value="F:DNA-directed DNA polymerase activity"/>
    <property type="evidence" value="ECO:0007669"/>
    <property type="project" value="InterPro"/>
</dbReference>
<dbReference type="InterPro" id="IPR048960">
    <property type="entry name" value="POLQ-like_helical"/>
</dbReference>
<dbReference type="InterPro" id="IPR002298">
    <property type="entry name" value="DNA_polymerase_A"/>
</dbReference>
<dbReference type="Pfam" id="PF21099">
    <property type="entry name" value="POLQ_helical"/>
    <property type="match status" value="1"/>
</dbReference>
<dbReference type="EMBL" id="JACBKZ010000006">
    <property type="protein sequence ID" value="KAF5948286.1"/>
    <property type="molecule type" value="Genomic_DNA"/>
</dbReference>
<dbReference type="GO" id="GO:0006261">
    <property type="term" value="P:DNA-templated DNA replication"/>
    <property type="evidence" value="ECO:0007669"/>
    <property type="project" value="InterPro"/>
</dbReference>
<reference evidence="5" key="1">
    <citation type="journal article" date="2020" name="Nat. Commun.">
        <title>Genome assembly of wild tea tree DASZ reveals pedigree and selection history of tea varieties.</title>
        <authorList>
            <person name="Zhang W."/>
            <person name="Zhang Y."/>
            <person name="Qiu H."/>
            <person name="Guo Y."/>
            <person name="Wan H."/>
            <person name="Zhang X."/>
            <person name="Scossa F."/>
            <person name="Alseekh S."/>
            <person name="Zhang Q."/>
            <person name="Wang P."/>
            <person name="Xu L."/>
            <person name="Schmidt M.H."/>
            <person name="Jia X."/>
            <person name="Li D."/>
            <person name="Zhu A."/>
            <person name="Guo F."/>
            <person name="Chen W."/>
            <person name="Ni D."/>
            <person name="Usadel B."/>
            <person name="Fernie A.R."/>
            <person name="Wen W."/>
        </authorList>
    </citation>
    <scope>NUCLEOTIDE SEQUENCE [LARGE SCALE GENOMIC DNA]</scope>
    <source>
        <strain evidence="5">cv. G240</strain>
    </source>
</reference>
<dbReference type="SUPFAM" id="SSF158702">
    <property type="entry name" value="Sec63 N-terminal domain-like"/>
    <property type="match status" value="1"/>
</dbReference>
<dbReference type="PANTHER" id="PTHR10133">
    <property type="entry name" value="DNA POLYMERASE I"/>
    <property type="match status" value="1"/>
</dbReference>
<gene>
    <name evidence="4" type="ORF">HYC85_014243</name>
</gene>
<dbReference type="Pfam" id="PF25453">
    <property type="entry name" value="DUF7898"/>
    <property type="match status" value="1"/>
</dbReference>
<organism evidence="4 5">
    <name type="scientific">Camellia sinensis</name>
    <name type="common">Tea plant</name>
    <name type="synonym">Thea sinensis</name>
    <dbReference type="NCBI Taxonomy" id="4442"/>
    <lineage>
        <taxon>Eukaryota</taxon>
        <taxon>Viridiplantae</taxon>
        <taxon>Streptophyta</taxon>
        <taxon>Embryophyta</taxon>
        <taxon>Tracheophyta</taxon>
        <taxon>Spermatophyta</taxon>
        <taxon>Magnoliopsida</taxon>
        <taxon>eudicotyledons</taxon>
        <taxon>Gunneridae</taxon>
        <taxon>Pentapetalae</taxon>
        <taxon>asterids</taxon>
        <taxon>Ericales</taxon>
        <taxon>Theaceae</taxon>
        <taxon>Camellia</taxon>
    </lineage>
</organism>
<name>A0A7J7H964_CAMSI</name>
<feature type="domain" description="DUF7898" evidence="3">
    <location>
        <begin position="122"/>
        <end position="195"/>
    </location>
</feature>
<evidence type="ECO:0000256" key="1">
    <source>
        <dbReference type="SAM" id="MobiDB-lite"/>
    </source>
</evidence>
<evidence type="ECO:0000259" key="2">
    <source>
        <dbReference type="Pfam" id="PF21099"/>
    </source>
</evidence>
<comment type="caution">
    <text evidence="4">The sequence shown here is derived from an EMBL/GenBank/DDBJ whole genome shotgun (WGS) entry which is preliminary data.</text>
</comment>
<dbReference type="GO" id="GO:0006302">
    <property type="term" value="P:double-strand break repair"/>
    <property type="evidence" value="ECO:0007669"/>
    <property type="project" value="TreeGrafter"/>
</dbReference>
<dbReference type="Proteomes" id="UP000593564">
    <property type="component" value="Unassembled WGS sequence"/>
</dbReference>
<keyword evidence="5" id="KW-1185">Reference proteome</keyword>
<dbReference type="PANTHER" id="PTHR10133:SF62">
    <property type="entry name" value="DNA POLYMERASE THETA"/>
    <property type="match status" value="1"/>
</dbReference>
<dbReference type="FunFam" id="1.10.3380.20:FF:000003">
    <property type="entry name" value="Helicase and polymerase-containing protein TEBICHI"/>
    <property type="match status" value="1"/>
</dbReference>
<evidence type="ECO:0000313" key="4">
    <source>
        <dbReference type="EMBL" id="KAF5948286.1"/>
    </source>
</evidence>
<feature type="domain" description="POLQ-like helical" evidence="2">
    <location>
        <begin position="34"/>
        <end position="116"/>
    </location>
</feature>
<feature type="region of interest" description="Disordered" evidence="1">
    <location>
        <begin position="1"/>
        <end position="20"/>
    </location>
</feature>
<dbReference type="InterPro" id="IPR057220">
    <property type="entry name" value="DUF7898"/>
</dbReference>
<reference evidence="4 5" key="2">
    <citation type="submission" date="2020-07" db="EMBL/GenBank/DDBJ databases">
        <title>Genome assembly of wild tea tree DASZ reveals pedigree and selection history of tea varieties.</title>
        <authorList>
            <person name="Zhang W."/>
        </authorList>
    </citation>
    <scope>NUCLEOTIDE SEQUENCE [LARGE SCALE GENOMIC DNA]</scope>
    <source>
        <strain evidence="5">cv. G240</strain>
        <tissue evidence="4">Leaf</tissue>
    </source>
</reference>
<dbReference type="AlphaFoldDB" id="A0A7J7H964"/>
<dbReference type="Gene3D" id="1.10.3380.20">
    <property type="match status" value="1"/>
</dbReference>
<evidence type="ECO:0000259" key="3">
    <source>
        <dbReference type="Pfam" id="PF25453"/>
    </source>
</evidence>